<dbReference type="PANTHER" id="PTHR12011:SF347">
    <property type="entry name" value="FI21270P1-RELATED"/>
    <property type="match status" value="1"/>
</dbReference>
<proteinExistence type="predicted"/>
<dbReference type="Proteomes" id="UP001497497">
    <property type="component" value="Unassembled WGS sequence"/>
</dbReference>
<dbReference type="AlphaFoldDB" id="A0AAV2HNS8"/>
<dbReference type="PROSITE" id="PS50261">
    <property type="entry name" value="G_PROTEIN_RECEP_F2_4"/>
    <property type="match status" value="1"/>
</dbReference>
<dbReference type="GO" id="GO:0007166">
    <property type="term" value="P:cell surface receptor signaling pathway"/>
    <property type="evidence" value="ECO:0007669"/>
    <property type="project" value="InterPro"/>
</dbReference>
<dbReference type="InterPro" id="IPR000832">
    <property type="entry name" value="GPCR_2_secretin-like"/>
</dbReference>
<accession>A0AAV2HNS8</accession>
<evidence type="ECO:0000256" key="5">
    <source>
        <dbReference type="SAM" id="Phobius"/>
    </source>
</evidence>
<evidence type="ECO:0000313" key="8">
    <source>
        <dbReference type="Proteomes" id="UP001497497"/>
    </source>
</evidence>
<dbReference type="PANTHER" id="PTHR12011">
    <property type="entry name" value="ADHESION G-PROTEIN COUPLED RECEPTOR"/>
    <property type="match status" value="1"/>
</dbReference>
<reference evidence="7 8" key="1">
    <citation type="submission" date="2024-04" db="EMBL/GenBank/DDBJ databases">
        <authorList>
            <consortium name="Genoscope - CEA"/>
            <person name="William W."/>
        </authorList>
    </citation>
    <scope>NUCLEOTIDE SEQUENCE [LARGE SCALE GENOMIC DNA]</scope>
</reference>
<dbReference type="PRINTS" id="PR00249">
    <property type="entry name" value="GPCRSECRETIN"/>
</dbReference>
<comment type="subcellular location">
    <subcellularLocation>
        <location evidence="1">Membrane</location>
        <topology evidence="1">Multi-pass membrane protein</topology>
    </subcellularLocation>
</comment>
<sequence>MMAEGILLIKVTRFPFRTNKIYKYLLPVIFGMPLLVVVTTLAVDSDGFGTPEYCWIRREKGLIFSFVGPVIGVIVFNLAVVLLVLKTICGMDKVRRTNTIEKIRSALWATAVLCPILGLFYITGLFTFTGRSLTYEYIFVSLNSFQGLFVFLFQVCFQSEIRNGIADSYSRYRSRQIVSP</sequence>
<keyword evidence="3 5" id="KW-1133">Transmembrane helix</keyword>
<evidence type="ECO:0000256" key="4">
    <source>
        <dbReference type="ARBA" id="ARBA00023136"/>
    </source>
</evidence>
<keyword evidence="8" id="KW-1185">Reference proteome</keyword>
<dbReference type="EMBL" id="CAXITT010000209">
    <property type="protein sequence ID" value="CAL1535714.1"/>
    <property type="molecule type" value="Genomic_DNA"/>
</dbReference>
<feature type="transmembrane region" description="Helical" evidence="5">
    <location>
        <begin position="21"/>
        <end position="43"/>
    </location>
</feature>
<evidence type="ECO:0000256" key="2">
    <source>
        <dbReference type="ARBA" id="ARBA00022692"/>
    </source>
</evidence>
<keyword evidence="4 5" id="KW-0472">Membrane</keyword>
<feature type="transmembrane region" description="Helical" evidence="5">
    <location>
        <begin position="63"/>
        <end position="85"/>
    </location>
</feature>
<keyword evidence="2 5" id="KW-0812">Transmembrane</keyword>
<comment type="caution">
    <text evidence="7">The sequence shown here is derived from an EMBL/GenBank/DDBJ whole genome shotgun (WGS) entry which is preliminary data.</text>
</comment>
<evidence type="ECO:0000256" key="1">
    <source>
        <dbReference type="ARBA" id="ARBA00004141"/>
    </source>
</evidence>
<feature type="transmembrane region" description="Helical" evidence="5">
    <location>
        <begin position="134"/>
        <end position="153"/>
    </location>
</feature>
<dbReference type="Gene3D" id="1.20.1070.10">
    <property type="entry name" value="Rhodopsin 7-helix transmembrane proteins"/>
    <property type="match status" value="1"/>
</dbReference>
<feature type="transmembrane region" description="Helical" evidence="5">
    <location>
        <begin position="106"/>
        <end position="128"/>
    </location>
</feature>
<organism evidence="7 8">
    <name type="scientific">Lymnaea stagnalis</name>
    <name type="common">Great pond snail</name>
    <name type="synonym">Helix stagnalis</name>
    <dbReference type="NCBI Taxonomy" id="6523"/>
    <lineage>
        <taxon>Eukaryota</taxon>
        <taxon>Metazoa</taxon>
        <taxon>Spiralia</taxon>
        <taxon>Lophotrochozoa</taxon>
        <taxon>Mollusca</taxon>
        <taxon>Gastropoda</taxon>
        <taxon>Heterobranchia</taxon>
        <taxon>Euthyneura</taxon>
        <taxon>Panpulmonata</taxon>
        <taxon>Hygrophila</taxon>
        <taxon>Lymnaeoidea</taxon>
        <taxon>Lymnaeidae</taxon>
        <taxon>Lymnaea</taxon>
    </lineage>
</organism>
<dbReference type="Pfam" id="PF00002">
    <property type="entry name" value="7tm_2"/>
    <property type="match status" value="1"/>
</dbReference>
<evidence type="ECO:0000313" key="7">
    <source>
        <dbReference type="EMBL" id="CAL1535714.1"/>
    </source>
</evidence>
<evidence type="ECO:0000256" key="3">
    <source>
        <dbReference type="ARBA" id="ARBA00022989"/>
    </source>
</evidence>
<name>A0AAV2HNS8_LYMST</name>
<dbReference type="InterPro" id="IPR017981">
    <property type="entry name" value="GPCR_2-like_7TM"/>
</dbReference>
<dbReference type="GO" id="GO:0004930">
    <property type="term" value="F:G protein-coupled receptor activity"/>
    <property type="evidence" value="ECO:0007669"/>
    <property type="project" value="InterPro"/>
</dbReference>
<gene>
    <name evidence="7" type="ORF">GSLYS_00009674001</name>
</gene>
<protein>
    <recommendedName>
        <fullName evidence="6">G-protein coupled receptors family 2 profile 2 domain-containing protein</fullName>
    </recommendedName>
</protein>
<feature type="domain" description="G-protein coupled receptors family 2 profile 2" evidence="6">
    <location>
        <begin position="1"/>
        <end position="158"/>
    </location>
</feature>
<evidence type="ECO:0000259" key="6">
    <source>
        <dbReference type="PROSITE" id="PS50261"/>
    </source>
</evidence>
<dbReference type="GO" id="GO:0005886">
    <property type="term" value="C:plasma membrane"/>
    <property type="evidence" value="ECO:0007669"/>
    <property type="project" value="TreeGrafter"/>
</dbReference>